<feature type="region of interest" description="Disordered" evidence="1">
    <location>
        <begin position="113"/>
        <end position="180"/>
    </location>
</feature>
<name>A0A917VTS9_9ACTN</name>
<accession>A0A917VTS9</accession>
<dbReference type="RefSeq" id="WP_189327356.1">
    <property type="nucleotide sequence ID" value="NZ_BMPQ01000047.1"/>
</dbReference>
<reference evidence="2" key="2">
    <citation type="submission" date="2020-09" db="EMBL/GenBank/DDBJ databases">
        <authorList>
            <person name="Sun Q."/>
            <person name="Ohkuma M."/>
        </authorList>
    </citation>
    <scope>NUCLEOTIDE SEQUENCE</scope>
    <source>
        <strain evidence="2">JCM 3035</strain>
    </source>
</reference>
<proteinExistence type="predicted"/>
<feature type="compositionally biased region" description="Low complexity" evidence="1">
    <location>
        <begin position="161"/>
        <end position="171"/>
    </location>
</feature>
<reference evidence="2" key="1">
    <citation type="journal article" date="2014" name="Int. J. Syst. Evol. Microbiol.">
        <title>Complete genome sequence of Corynebacterium casei LMG S-19264T (=DSM 44701T), isolated from a smear-ripened cheese.</title>
        <authorList>
            <consortium name="US DOE Joint Genome Institute (JGI-PGF)"/>
            <person name="Walter F."/>
            <person name="Albersmeier A."/>
            <person name="Kalinowski J."/>
            <person name="Ruckert C."/>
        </authorList>
    </citation>
    <scope>NUCLEOTIDE SEQUENCE</scope>
    <source>
        <strain evidence="2">JCM 3035</strain>
    </source>
</reference>
<gene>
    <name evidence="2" type="ORF">GCM10010094_88390</name>
</gene>
<keyword evidence="3" id="KW-1185">Reference proteome</keyword>
<comment type="caution">
    <text evidence="2">The sequence shown here is derived from an EMBL/GenBank/DDBJ whole genome shotgun (WGS) entry which is preliminary data.</text>
</comment>
<evidence type="ECO:0000313" key="3">
    <source>
        <dbReference type="Proteomes" id="UP000637788"/>
    </source>
</evidence>
<sequence>MPAPHGHSRTGLPLLLLTALTLSGCAGSGAGSSDDSASEPTVASTPVKLRTQELKFPLDAYERSTTEQRVLTRAQQVLTNRCMARYGFTFQAPATPVTPGDSADNARRYGVSDPETAATYGYARPDSAGSTRTPPTQPELSGTGKLVLYGPDGGKPQDLPASQQEAEAAQQKGKGTTKVEGEAIPAGGCIRESFLKLYAPTPDSVDALFVFQLVSEAQSRSREDSRVRKVFQRWSSCMKDSGYTVSNPAGVASQLGLRDDELSSSRAVTAAKADVACKEKVNLVGVTYAVESAYQRQLIDKNAETLQLVQKQDEDRLRFAASLTGA</sequence>
<evidence type="ECO:0000256" key="1">
    <source>
        <dbReference type="SAM" id="MobiDB-lite"/>
    </source>
</evidence>
<feature type="compositionally biased region" description="Polar residues" evidence="1">
    <location>
        <begin position="128"/>
        <end position="140"/>
    </location>
</feature>
<dbReference type="Proteomes" id="UP000637788">
    <property type="component" value="Unassembled WGS sequence"/>
</dbReference>
<evidence type="ECO:0000313" key="2">
    <source>
        <dbReference type="EMBL" id="GGL13822.1"/>
    </source>
</evidence>
<dbReference type="AlphaFoldDB" id="A0A917VTS9"/>
<organism evidence="2 3">
    <name type="scientific">Streptomyces flaveus</name>
    <dbReference type="NCBI Taxonomy" id="66370"/>
    <lineage>
        <taxon>Bacteria</taxon>
        <taxon>Bacillati</taxon>
        <taxon>Actinomycetota</taxon>
        <taxon>Actinomycetes</taxon>
        <taxon>Kitasatosporales</taxon>
        <taxon>Streptomycetaceae</taxon>
        <taxon>Streptomyces</taxon>
        <taxon>Streptomyces aurantiacus group</taxon>
    </lineage>
</organism>
<dbReference type="EMBL" id="BMPQ01000047">
    <property type="protein sequence ID" value="GGL13822.1"/>
    <property type="molecule type" value="Genomic_DNA"/>
</dbReference>
<protein>
    <submittedName>
        <fullName evidence="2">Uncharacterized protein</fullName>
    </submittedName>
</protein>